<feature type="transmembrane region" description="Helical" evidence="1">
    <location>
        <begin position="211"/>
        <end position="231"/>
    </location>
</feature>
<dbReference type="Pfam" id="PF02517">
    <property type="entry name" value="Rce1-like"/>
    <property type="match status" value="1"/>
</dbReference>
<evidence type="ECO:0000259" key="2">
    <source>
        <dbReference type="Pfam" id="PF02517"/>
    </source>
</evidence>
<keyword evidence="1" id="KW-1133">Transmembrane helix</keyword>
<gene>
    <name evidence="3" type="ORF">GCM10008098_05040</name>
</gene>
<reference evidence="4" key="1">
    <citation type="journal article" date="2019" name="Int. J. Syst. Evol. Microbiol.">
        <title>The Global Catalogue of Microorganisms (GCM) 10K type strain sequencing project: providing services to taxonomists for standard genome sequencing and annotation.</title>
        <authorList>
            <consortium name="The Broad Institute Genomics Platform"/>
            <consortium name="The Broad Institute Genome Sequencing Center for Infectious Disease"/>
            <person name="Wu L."/>
            <person name="Ma J."/>
        </authorList>
    </citation>
    <scope>NUCLEOTIDE SEQUENCE [LARGE SCALE GENOMIC DNA]</scope>
    <source>
        <strain evidence="4">KCTC 22232</strain>
    </source>
</reference>
<protein>
    <recommendedName>
        <fullName evidence="2">CAAX prenyl protease 2/Lysostaphin resistance protein A-like domain-containing protein</fullName>
    </recommendedName>
</protein>
<feature type="transmembrane region" description="Helical" evidence="1">
    <location>
        <begin position="15"/>
        <end position="37"/>
    </location>
</feature>
<dbReference type="RefSeq" id="WP_189439601.1">
    <property type="nucleotide sequence ID" value="NZ_BMXT01000001.1"/>
</dbReference>
<accession>A0ABQ2ZHJ3</accession>
<evidence type="ECO:0000313" key="3">
    <source>
        <dbReference type="EMBL" id="GGY16689.1"/>
    </source>
</evidence>
<feature type="transmembrane region" description="Helical" evidence="1">
    <location>
        <begin position="178"/>
        <end position="199"/>
    </location>
</feature>
<dbReference type="InterPro" id="IPR003675">
    <property type="entry name" value="Rce1/LyrA-like_dom"/>
</dbReference>
<name>A0ABQ2ZHJ3_9GAMM</name>
<evidence type="ECO:0000256" key="1">
    <source>
        <dbReference type="SAM" id="Phobius"/>
    </source>
</evidence>
<proteinExistence type="predicted"/>
<keyword evidence="1" id="KW-0472">Membrane</keyword>
<evidence type="ECO:0000313" key="4">
    <source>
        <dbReference type="Proteomes" id="UP000621898"/>
    </source>
</evidence>
<organism evidence="3 4">
    <name type="scientific">Rhodanobacter panaciterrae</name>
    <dbReference type="NCBI Taxonomy" id="490572"/>
    <lineage>
        <taxon>Bacteria</taxon>
        <taxon>Pseudomonadati</taxon>
        <taxon>Pseudomonadota</taxon>
        <taxon>Gammaproteobacteria</taxon>
        <taxon>Lysobacterales</taxon>
        <taxon>Rhodanobacteraceae</taxon>
        <taxon>Rhodanobacter</taxon>
    </lineage>
</organism>
<feature type="domain" description="CAAX prenyl protease 2/Lysostaphin resistance protein A-like" evidence="2">
    <location>
        <begin position="137"/>
        <end position="248"/>
    </location>
</feature>
<feature type="transmembrane region" description="Helical" evidence="1">
    <location>
        <begin position="100"/>
        <end position="119"/>
    </location>
</feature>
<sequence length="259" mass="28094">MLPTEPYVRGPHLKLALWLGVAGILATLALCPYLIALMPLKLAASPLPLWVLLPAQALQAGVLCWLLGWLGLFLGARHGLDAPWLRAWVYRQPRDPARRAHWWLAAVLGAVASMLVVGFDLARSPWHSIGTAAAIDSAWRGALASFYGGIVEETECRLLLVSLFVWLLAWLNRRQARAWMFVVAIVLAALLFGAGHLPAAFATGMAHAPFAIARIVLLNALVGVVTGTLFWKYGLEHAMLAHFCADLVLHVALPLAASL</sequence>
<feature type="transmembrane region" description="Helical" evidence="1">
    <location>
        <begin position="49"/>
        <end position="74"/>
    </location>
</feature>
<dbReference type="EMBL" id="BMXT01000001">
    <property type="protein sequence ID" value="GGY16689.1"/>
    <property type="molecule type" value="Genomic_DNA"/>
</dbReference>
<keyword evidence="1" id="KW-0812">Transmembrane</keyword>
<dbReference type="Proteomes" id="UP000621898">
    <property type="component" value="Unassembled WGS sequence"/>
</dbReference>
<keyword evidence="4" id="KW-1185">Reference proteome</keyword>
<comment type="caution">
    <text evidence="3">The sequence shown here is derived from an EMBL/GenBank/DDBJ whole genome shotgun (WGS) entry which is preliminary data.</text>
</comment>